<reference evidence="8" key="1">
    <citation type="submission" date="2020-11" db="EMBL/GenBank/DDBJ databases">
        <authorList>
            <person name="Tran Van P."/>
        </authorList>
    </citation>
    <scope>NUCLEOTIDE SEQUENCE</scope>
</reference>
<dbReference type="InterPro" id="IPR026587">
    <property type="entry name" value="Sirtuin_class_II"/>
</dbReference>
<dbReference type="NCBIfam" id="NF003738">
    <property type="entry name" value="PRK05333.1"/>
    <property type="match status" value="1"/>
</dbReference>
<feature type="binding site" evidence="5 6">
    <location>
        <position position="208"/>
    </location>
    <ligand>
        <name>Zn(2+)</name>
        <dbReference type="ChEBI" id="CHEBI:29105"/>
    </ligand>
</feature>
<dbReference type="GO" id="GO:0008270">
    <property type="term" value="F:zinc ion binding"/>
    <property type="evidence" value="ECO:0007669"/>
    <property type="project" value="UniProtKB-UniRule"/>
</dbReference>
<evidence type="ECO:0000256" key="5">
    <source>
        <dbReference type="HAMAP-Rule" id="MF_03161"/>
    </source>
</evidence>
<dbReference type="PROSITE" id="PS50305">
    <property type="entry name" value="SIRTUIN"/>
    <property type="match status" value="1"/>
</dbReference>
<keyword evidence="3 5" id="KW-0862">Zinc</keyword>
<proteinExistence type="inferred from homology"/>
<dbReference type="OrthoDB" id="424302at2759"/>
<evidence type="ECO:0000313" key="9">
    <source>
        <dbReference type="Proteomes" id="UP000677054"/>
    </source>
</evidence>
<evidence type="ECO:0000256" key="1">
    <source>
        <dbReference type="ARBA" id="ARBA00022679"/>
    </source>
</evidence>
<feature type="binding site" evidence="5">
    <location>
        <begin position="47"/>
        <end position="67"/>
    </location>
    <ligand>
        <name>NAD(+)</name>
        <dbReference type="ChEBI" id="CHEBI:57540"/>
    </ligand>
</feature>
<dbReference type="Pfam" id="PF02146">
    <property type="entry name" value="SIR2"/>
    <property type="match status" value="1"/>
</dbReference>
<dbReference type="HAMAP" id="MF_01967">
    <property type="entry name" value="Sirtuin_ClassII"/>
    <property type="match status" value="1"/>
</dbReference>
<keyword evidence="9" id="KW-1185">Reference proteome</keyword>
<dbReference type="GO" id="GO:0070403">
    <property type="term" value="F:NAD+ binding"/>
    <property type="evidence" value="ECO:0007669"/>
    <property type="project" value="UniProtKB-UniRule"/>
</dbReference>
<keyword evidence="4 5" id="KW-0520">NAD</keyword>
<name>A0A7R8XCM1_9CRUS</name>
<comment type="subcellular location">
    <subcellularLocation>
        <location evidence="5">Mitochondrion matrix</location>
    </subcellularLocation>
</comment>
<dbReference type="InterPro" id="IPR026590">
    <property type="entry name" value="Ssirtuin_cat_dom"/>
</dbReference>
<accession>A0A7R8XCM1</accession>
<evidence type="ECO:0000313" key="8">
    <source>
        <dbReference type="EMBL" id="CAD7245367.1"/>
    </source>
</evidence>
<dbReference type="CDD" id="cd01409">
    <property type="entry name" value="SIRT4"/>
    <property type="match status" value="1"/>
</dbReference>
<dbReference type="InterPro" id="IPR003000">
    <property type="entry name" value="Sirtuin"/>
</dbReference>
<dbReference type="EMBL" id="CAJPEV010000840">
    <property type="protein sequence ID" value="CAG0888982.1"/>
    <property type="molecule type" value="Genomic_DNA"/>
</dbReference>
<comment type="function">
    <text evidence="5">NAD-dependent protein deacylase. Catalyzes the NAD-dependent hydrolysis of acyl groups from lysine residues.</text>
</comment>
<dbReference type="AlphaFoldDB" id="A0A7R8XCM1"/>
<dbReference type="PANTHER" id="PTHR11085">
    <property type="entry name" value="NAD-DEPENDENT PROTEIN DEACYLASE SIRTUIN-5, MITOCHONDRIAL-RELATED"/>
    <property type="match status" value="1"/>
</dbReference>
<dbReference type="EC" id="2.3.1.-" evidence="5"/>
<organism evidence="8">
    <name type="scientific">Darwinula stevensoni</name>
    <dbReference type="NCBI Taxonomy" id="69355"/>
    <lineage>
        <taxon>Eukaryota</taxon>
        <taxon>Metazoa</taxon>
        <taxon>Ecdysozoa</taxon>
        <taxon>Arthropoda</taxon>
        <taxon>Crustacea</taxon>
        <taxon>Oligostraca</taxon>
        <taxon>Ostracoda</taxon>
        <taxon>Podocopa</taxon>
        <taxon>Podocopida</taxon>
        <taxon>Darwinulocopina</taxon>
        <taxon>Darwinuloidea</taxon>
        <taxon>Darwinulidae</taxon>
        <taxon>Darwinula</taxon>
    </lineage>
</organism>
<feature type="binding site" evidence="5 6">
    <location>
        <position position="154"/>
    </location>
    <ligand>
        <name>Zn(2+)</name>
        <dbReference type="ChEBI" id="CHEBI:29105"/>
    </ligand>
</feature>
<evidence type="ECO:0000256" key="6">
    <source>
        <dbReference type="PROSITE-ProRule" id="PRU00236"/>
    </source>
</evidence>
<dbReference type="GO" id="GO:0005759">
    <property type="term" value="C:mitochondrial matrix"/>
    <property type="evidence" value="ECO:0007669"/>
    <property type="project" value="UniProtKB-SubCell"/>
</dbReference>
<feature type="binding site" evidence="5 6">
    <location>
        <position position="157"/>
    </location>
    <ligand>
        <name>Zn(2+)</name>
        <dbReference type="ChEBI" id="CHEBI:29105"/>
    </ligand>
</feature>
<evidence type="ECO:0000259" key="7">
    <source>
        <dbReference type="PROSITE" id="PS50305"/>
    </source>
</evidence>
<keyword evidence="2 5" id="KW-0479">Metal-binding</keyword>
<evidence type="ECO:0000256" key="3">
    <source>
        <dbReference type="ARBA" id="ARBA00022833"/>
    </source>
</evidence>
<dbReference type="Gene3D" id="3.30.1600.10">
    <property type="entry name" value="SIR2/SIRT2 'Small Domain"/>
    <property type="match status" value="1"/>
</dbReference>
<gene>
    <name evidence="8" type="ORF">DSTB1V02_LOCUS5241</name>
</gene>
<feature type="binding site" evidence="5">
    <location>
        <position position="205"/>
    </location>
    <ligand>
        <name>Zn(2+)</name>
        <dbReference type="ChEBI" id="CHEBI:29105"/>
    </ligand>
</feature>
<comment type="similarity">
    <text evidence="5">Belongs to the sirtuin family. Class II subfamily.</text>
</comment>
<comment type="cofactor">
    <cofactor evidence="5">
        <name>Zn(2+)</name>
        <dbReference type="ChEBI" id="CHEBI:29105"/>
    </cofactor>
    <text evidence="5">Binds 1 zinc ion per subunit.</text>
</comment>
<dbReference type="InterPro" id="IPR029035">
    <property type="entry name" value="DHS-like_NAD/FAD-binding_dom"/>
</dbReference>
<dbReference type="SUPFAM" id="SSF52467">
    <property type="entry name" value="DHS-like NAD/FAD-binding domain"/>
    <property type="match status" value="1"/>
</dbReference>
<keyword evidence="5" id="KW-0496">Mitochondrion</keyword>
<feature type="active site" description="Proton acceptor" evidence="5 6">
    <location>
        <position position="146"/>
    </location>
</feature>
<protein>
    <recommendedName>
        <fullName evidence="5">NAD-dependent protein deacylase</fullName>
        <ecNumber evidence="5">2.3.1.-</ecNumber>
    </recommendedName>
    <alternativeName>
        <fullName evidence="5">Regulatory protein SIR2 homolog</fullName>
    </alternativeName>
</protein>
<comment type="catalytic activity">
    <reaction evidence="5">
        <text>N(6)-acetyl-L-lysyl-[protein] + NAD(+) + H2O = 2''-O-acetyl-ADP-D-ribose + nicotinamide + L-lysyl-[protein]</text>
        <dbReference type="Rhea" id="RHEA:43636"/>
        <dbReference type="Rhea" id="RHEA-COMP:9752"/>
        <dbReference type="Rhea" id="RHEA-COMP:10731"/>
        <dbReference type="ChEBI" id="CHEBI:15377"/>
        <dbReference type="ChEBI" id="CHEBI:17154"/>
        <dbReference type="ChEBI" id="CHEBI:29969"/>
        <dbReference type="ChEBI" id="CHEBI:57540"/>
        <dbReference type="ChEBI" id="CHEBI:61930"/>
        <dbReference type="ChEBI" id="CHEBI:83767"/>
        <dbReference type="EC" id="2.3.1.286"/>
    </reaction>
</comment>
<keyword evidence="1 5" id="KW-0808">Transferase</keyword>
<dbReference type="InterPro" id="IPR050134">
    <property type="entry name" value="NAD-dep_sirtuin_deacylases"/>
</dbReference>
<feature type="binding site" evidence="5">
    <location>
        <begin position="272"/>
        <end position="274"/>
    </location>
    <ligand>
        <name>NAD(+)</name>
        <dbReference type="ChEBI" id="CHEBI:57540"/>
    </ligand>
</feature>
<feature type="domain" description="Deacetylase sirtuin-type" evidence="7">
    <location>
        <begin position="19"/>
        <end position="300"/>
    </location>
</feature>
<feature type="binding site" evidence="5">
    <location>
        <position position="290"/>
    </location>
    <ligand>
        <name>NAD(+)</name>
        <dbReference type="ChEBI" id="CHEBI:57540"/>
    </ligand>
</feature>
<dbReference type="InterPro" id="IPR026591">
    <property type="entry name" value="Sirtuin_cat_small_dom_sf"/>
</dbReference>
<feature type="binding site" evidence="6">
    <location>
        <position position="206"/>
    </location>
    <ligand>
        <name>Zn(2+)</name>
        <dbReference type="ChEBI" id="CHEBI:29105"/>
    </ligand>
</feature>
<dbReference type="PANTHER" id="PTHR11085:SF10">
    <property type="entry name" value="NAD-DEPENDENT PROTEIN DEACYLASE SIRTUIN-5, MITOCHONDRIAL-RELATED"/>
    <property type="match status" value="1"/>
</dbReference>
<dbReference type="Gene3D" id="3.40.50.1220">
    <property type="entry name" value="TPP-binding domain"/>
    <property type="match status" value="1"/>
</dbReference>
<evidence type="ECO:0000256" key="4">
    <source>
        <dbReference type="ARBA" id="ARBA00023027"/>
    </source>
</evidence>
<dbReference type="Proteomes" id="UP000677054">
    <property type="component" value="Unassembled WGS sequence"/>
</dbReference>
<evidence type="ECO:0000256" key="2">
    <source>
        <dbReference type="ARBA" id="ARBA00022723"/>
    </source>
</evidence>
<feature type="binding site" evidence="5">
    <location>
        <begin position="246"/>
        <end position="248"/>
    </location>
    <ligand>
        <name>NAD(+)</name>
        <dbReference type="ChEBI" id="CHEBI:57540"/>
    </ligand>
</feature>
<sequence>MRTASFTQNSLLASFQFVPRHYSASDHQIFSLQDFLDRCQKLLVLTGAGISTESGIPDYRSEGVGLYATSTRRPIQYQDFLKSPPTRQRYWARNYVGWPKFASMQPNAGHKTLAMWESNPRLQKIVTQNVDRLHSKAGSHEVIELHGTAYEVLCLKCGHALDRHTFQDILRELNPHIEHSKTNVRPDGDVEIEDEVVRNFKVPSCCICQVGIMKPNIVFFGDNVPKARVEQVKTLVSESDAVLVAGSSLYVYSGYRILLQAREHCIPIAIVNIGPTRADHFADLKVSARCGEVLPKLYLH</sequence>
<dbReference type="EMBL" id="LR900357">
    <property type="protein sequence ID" value="CAD7245367.1"/>
    <property type="molecule type" value="Genomic_DNA"/>
</dbReference>
<dbReference type="GO" id="GO:0017136">
    <property type="term" value="F:histone deacetylase activity, NAD-dependent"/>
    <property type="evidence" value="ECO:0007669"/>
    <property type="project" value="TreeGrafter"/>
</dbReference>
<feature type="binding site" evidence="5">
    <location>
        <begin position="128"/>
        <end position="131"/>
    </location>
    <ligand>
        <name>NAD(+)</name>
        <dbReference type="ChEBI" id="CHEBI:57540"/>
    </ligand>
</feature>